<dbReference type="GO" id="GO:0008270">
    <property type="term" value="F:zinc ion binding"/>
    <property type="evidence" value="ECO:0007669"/>
    <property type="project" value="InterPro"/>
</dbReference>
<evidence type="ECO:0000259" key="1">
    <source>
        <dbReference type="Pfam" id="PF14432"/>
    </source>
</evidence>
<name>A0A835MBS5_9MAGN</name>
<gene>
    <name evidence="2" type="ORF">IFM89_005397</name>
</gene>
<dbReference type="EMBL" id="JADFTS010000001">
    <property type="protein sequence ID" value="KAF9623812.1"/>
    <property type="molecule type" value="Genomic_DNA"/>
</dbReference>
<dbReference type="InterPro" id="IPR032867">
    <property type="entry name" value="DYW_dom"/>
</dbReference>
<reference evidence="2 3" key="1">
    <citation type="submission" date="2020-10" db="EMBL/GenBank/DDBJ databases">
        <title>The Coptis chinensis genome and diversification of protoberbering-type alkaloids.</title>
        <authorList>
            <person name="Wang B."/>
            <person name="Shu S."/>
            <person name="Song C."/>
            <person name="Liu Y."/>
        </authorList>
    </citation>
    <scope>NUCLEOTIDE SEQUENCE [LARGE SCALE GENOMIC DNA]</scope>
    <source>
        <strain evidence="2">HL-2020</strain>
        <tissue evidence="2">Leaf</tissue>
    </source>
</reference>
<sequence>MHAILRVMSVQMKEAGYAPHTNFPKFILEDEEQYILAQIVKVGLVSLLRSCQIKLTGREIALTTARFHHFKDGLCSCKEIW</sequence>
<organism evidence="2 3">
    <name type="scientific">Coptis chinensis</name>
    <dbReference type="NCBI Taxonomy" id="261450"/>
    <lineage>
        <taxon>Eukaryota</taxon>
        <taxon>Viridiplantae</taxon>
        <taxon>Streptophyta</taxon>
        <taxon>Embryophyta</taxon>
        <taxon>Tracheophyta</taxon>
        <taxon>Spermatophyta</taxon>
        <taxon>Magnoliopsida</taxon>
        <taxon>Ranunculales</taxon>
        <taxon>Ranunculaceae</taxon>
        <taxon>Coptidoideae</taxon>
        <taxon>Coptis</taxon>
    </lineage>
</organism>
<proteinExistence type="predicted"/>
<dbReference type="Pfam" id="PF14432">
    <property type="entry name" value="DYW_deaminase"/>
    <property type="match status" value="1"/>
</dbReference>
<dbReference type="Proteomes" id="UP000631114">
    <property type="component" value="Unassembled WGS sequence"/>
</dbReference>
<feature type="domain" description="DYW" evidence="1">
    <location>
        <begin position="54"/>
        <end position="81"/>
    </location>
</feature>
<dbReference type="AlphaFoldDB" id="A0A835MBS5"/>
<keyword evidence="3" id="KW-1185">Reference proteome</keyword>
<evidence type="ECO:0000313" key="2">
    <source>
        <dbReference type="EMBL" id="KAF9623812.1"/>
    </source>
</evidence>
<comment type="caution">
    <text evidence="2">The sequence shown here is derived from an EMBL/GenBank/DDBJ whole genome shotgun (WGS) entry which is preliminary data.</text>
</comment>
<protein>
    <recommendedName>
        <fullName evidence="1">DYW domain-containing protein</fullName>
    </recommendedName>
</protein>
<accession>A0A835MBS5</accession>
<evidence type="ECO:0000313" key="3">
    <source>
        <dbReference type="Proteomes" id="UP000631114"/>
    </source>
</evidence>